<dbReference type="AlphaFoldDB" id="A0A9D2MD15"/>
<organism evidence="2 3">
    <name type="scientific">Candidatus Flavonifractor intestinipullorum</name>
    <dbReference type="NCBI Taxonomy" id="2838587"/>
    <lineage>
        <taxon>Bacteria</taxon>
        <taxon>Bacillati</taxon>
        <taxon>Bacillota</taxon>
        <taxon>Clostridia</taxon>
        <taxon>Eubacteriales</taxon>
        <taxon>Oscillospiraceae</taxon>
        <taxon>Flavonifractor</taxon>
    </lineage>
</organism>
<evidence type="ECO:0000313" key="2">
    <source>
        <dbReference type="EMBL" id="HJB57950.1"/>
    </source>
</evidence>
<protein>
    <submittedName>
        <fullName evidence="2">Uncharacterized protein</fullName>
    </submittedName>
</protein>
<dbReference type="EMBL" id="DWYC01000088">
    <property type="protein sequence ID" value="HJB57950.1"/>
    <property type="molecule type" value="Genomic_DNA"/>
</dbReference>
<dbReference type="Proteomes" id="UP000824208">
    <property type="component" value="Unassembled WGS sequence"/>
</dbReference>
<evidence type="ECO:0000313" key="3">
    <source>
        <dbReference type="Proteomes" id="UP000824208"/>
    </source>
</evidence>
<gene>
    <name evidence="2" type="ORF">H9714_10405</name>
</gene>
<reference evidence="2" key="2">
    <citation type="submission" date="2021-04" db="EMBL/GenBank/DDBJ databases">
        <authorList>
            <person name="Gilroy R."/>
        </authorList>
    </citation>
    <scope>NUCLEOTIDE SEQUENCE</scope>
    <source>
        <strain evidence="2">CHK189-11263</strain>
    </source>
</reference>
<accession>A0A9D2MD15</accession>
<comment type="caution">
    <text evidence="2">The sequence shown here is derived from an EMBL/GenBank/DDBJ whole genome shotgun (WGS) entry which is preliminary data.</text>
</comment>
<sequence length="122" mass="13815">MKRAVNAHPGEALWVVYEHFYYPAAGALVQKEYCVVRAEVVEVNEYGWMTLGGCGYWDKLGTGSLGTLVFRSAQEAARRAQALTDREDRVWGGMGEAPMRRTWERYLREDPPPPEGAQMSLF</sequence>
<feature type="region of interest" description="Disordered" evidence="1">
    <location>
        <begin position="102"/>
        <end position="122"/>
    </location>
</feature>
<reference evidence="2" key="1">
    <citation type="journal article" date="2021" name="PeerJ">
        <title>Extensive microbial diversity within the chicken gut microbiome revealed by metagenomics and culture.</title>
        <authorList>
            <person name="Gilroy R."/>
            <person name="Ravi A."/>
            <person name="Getino M."/>
            <person name="Pursley I."/>
            <person name="Horton D.L."/>
            <person name="Alikhan N.F."/>
            <person name="Baker D."/>
            <person name="Gharbi K."/>
            <person name="Hall N."/>
            <person name="Watson M."/>
            <person name="Adriaenssens E.M."/>
            <person name="Foster-Nyarko E."/>
            <person name="Jarju S."/>
            <person name="Secka A."/>
            <person name="Antonio M."/>
            <person name="Oren A."/>
            <person name="Chaudhuri R.R."/>
            <person name="La Ragione R."/>
            <person name="Hildebrand F."/>
            <person name="Pallen M.J."/>
        </authorList>
    </citation>
    <scope>NUCLEOTIDE SEQUENCE</scope>
    <source>
        <strain evidence="2">CHK189-11263</strain>
    </source>
</reference>
<name>A0A9D2MD15_9FIRM</name>
<proteinExistence type="predicted"/>
<evidence type="ECO:0000256" key="1">
    <source>
        <dbReference type="SAM" id="MobiDB-lite"/>
    </source>
</evidence>
<feature type="compositionally biased region" description="Basic and acidic residues" evidence="1">
    <location>
        <begin position="102"/>
        <end position="111"/>
    </location>
</feature>